<feature type="coiled-coil region" evidence="1">
    <location>
        <begin position="32"/>
        <end position="115"/>
    </location>
</feature>
<evidence type="ECO:0000313" key="2">
    <source>
        <dbReference type="EMBL" id="KAK8860927.1"/>
    </source>
</evidence>
<sequence>MNDFQIQNSPEELRFGVLTKYIFEGKNSTDYDQKVEETLSNAEKKIQKLNTKIVQLEELESNIKKYKATLKNIENDANRFLDENQDFFVLINQLITGNESDKEEIKKEEEEEEEDSY</sequence>
<protein>
    <submittedName>
        <fullName evidence="2">Uncharacterized protein</fullName>
    </submittedName>
</protein>
<dbReference type="Gene3D" id="1.20.5.110">
    <property type="match status" value="1"/>
</dbReference>
<comment type="caution">
    <text evidence="2">The sequence shown here is derived from an EMBL/GenBank/DDBJ whole genome shotgun (WGS) entry which is preliminary data.</text>
</comment>
<proteinExistence type="predicted"/>
<dbReference type="SUPFAM" id="SSF111479">
    <property type="entry name" value="Fzo-like conserved region"/>
    <property type="match status" value="1"/>
</dbReference>
<dbReference type="EMBL" id="JAPFFF010000018">
    <property type="protein sequence ID" value="KAK8860927.1"/>
    <property type="molecule type" value="Genomic_DNA"/>
</dbReference>
<gene>
    <name evidence="2" type="ORF">M9Y10_012619</name>
</gene>
<name>A0ABR2ICY1_9EUKA</name>
<reference evidence="2 3" key="1">
    <citation type="submission" date="2024-04" db="EMBL/GenBank/DDBJ databases">
        <title>Tritrichomonas musculus Genome.</title>
        <authorList>
            <person name="Alves-Ferreira E."/>
            <person name="Grigg M."/>
            <person name="Lorenzi H."/>
            <person name="Galac M."/>
        </authorList>
    </citation>
    <scope>NUCLEOTIDE SEQUENCE [LARGE SCALE GENOMIC DNA]</scope>
    <source>
        <strain evidence="2 3">EAF2021</strain>
    </source>
</reference>
<evidence type="ECO:0000256" key="1">
    <source>
        <dbReference type="SAM" id="Coils"/>
    </source>
</evidence>
<evidence type="ECO:0000313" key="3">
    <source>
        <dbReference type="Proteomes" id="UP001470230"/>
    </source>
</evidence>
<accession>A0ABR2ICY1</accession>
<organism evidence="2 3">
    <name type="scientific">Tritrichomonas musculus</name>
    <dbReference type="NCBI Taxonomy" id="1915356"/>
    <lineage>
        <taxon>Eukaryota</taxon>
        <taxon>Metamonada</taxon>
        <taxon>Parabasalia</taxon>
        <taxon>Tritrichomonadida</taxon>
        <taxon>Tritrichomonadidae</taxon>
        <taxon>Tritrichomonas</taxon>
    </lineage>
</organism>
<keyword evidence="1" id="KW-0175">Coiled coil</keyword>
<keyword evidence="3" id="KW-1185">Reference proteome</keyword>
<dbReference type="Proteomes" id="UP001470230">
    <property type="component" value="Unassembled WGS sequence"/>
</dbReference>